<dbReference type="Pfam" id="PF00400">
    <property type="entry name" value="WD40"/>
    <property type="match status" value="5"/>
</dbReference>
<dbReference type="PRINTS" id="PR00320">
    <property type="entry name" value="GPROTEINBRPT"/>
</dbReference>
<dbReference type="InterPro" id="IPR015943">
    <property type="entry name" value="WD40/YVTN_repeat-like_dom_sf"/>
</dbReference>
<dbReference type="SMART" id="SM00320">
    <property type="entry name" value="WD40"/>
    <property type="match status" value="11"/>
</dbReference>
<keyword evidence="1 4" id="KW-0853">WD repeat</keyword>
<dbReference type="GO" id="GO:0051015">
    <property type="term" value="F:actin filament binding"/>
    <property type="evidence" value="ECO:0007669"/>
    <property type="project" value="TreeGrafter"/>
</dbReference>
<dbReference type="Proteomes" id="UP001497525">
    <property type="component" value="Unassembled WGS sequence"/>
</dbReference>
<dbReference type="InterPro" id="IPR001680">
    <property type="entry name" value="WD40_rpt"/>
</dbReference>
<feature type="repeat" description="WD" evidence="4">
    <location>
        <begin position="54"/>
        <end position="95"/>
    </location>
</feature>
<evidence type="ECO:0000256" key="4">
    <source>
        <dbReference type="PROSITE-ProRule" id="PRU00221"/>
    </source>
</evidence>
<dbReference type="AlphaFoldDB" id="A0AAV2TBM0"/>
<dbReference type="GO" id="GO:0030864">
    <property type="term" value="C:cortical actin cytoskeleton"/>
    <property type="evidence" value="ECO:0007669"/>
    <property type="project" value="TreeGrafter"/>
</dbReference>
<dbReference type="PANTHER" id="PTHR19856:SF0">
    <property type="entry name" value="WD REPEAT-CONTAINING PROTEIN 1"/>
    <property type="match status" value="1"/>
</dbReference>
<sequence>MSFELDRVIPPLPRVVQGKSVVLGSDPKGTFLLYTSGNSVILRNLKDPSASDIYTEHSTAVHVAKYSPSGFYIASADKHGKVRIWDTVNKEHVLKNEYQPFSGPICDLAWSSDNQKIIVGGTGQATFCAVFNTETGSSLGTLMGLSRNVNSVDFRPTRPFRAIAGNDEGLVTFYEGPPFTFKHSFKNHSAFVNIVRYSPTGEFFASAGADGKLFSYGGDSGDPSQEVGAPAHKGGIYGLCFSGDGSLLLTASADKSLKIWQANERAITLLSEYKFPDKKENMVLGCAWIGNTIAVVTFNTYIHLFDAPSATTGLSDPHTVLYGHSMFITCSSYSYTRNRLVTASSDGSVASWDMETCLAEMFSGQHAHTTQIQSIALIDEYLVTVGYDDRCVLATLADRSFIYSVKLPSQPRGVATVPAQMLVVIACNEHMVLLQVSNNTLIVLDEQKIELGSCNLAVSPTTGLTVVCCENHQVLAFRPTSGKIQKIQLANLPSSPLCMARFTPDGSMIAFVAENRNTSVYTIDDPQGELPTLKSAVSDYWQKHTARVTAMGWSPNGRLLATGSLDTCIVVWSLDNPSKPITIRNAHPISNSTSVWWMTDSILVSTAHDGSIRRWKITPP</sequence>
<dbReference type="SUPFAM" id="SSF50978">
    <property type="entry name" value="WD40 repeat-like"/>
    <property type="match status" value="2"/>
</dbReference>
<feature type="repeat" description="WD" evidence="4">
    <location>
        <begin position="185"/>
        <end position="226"/>
    </location>
</feature>
<dbReference type="EMBL" id="CAXLJL010000234">
    <property type="protein sequence ID" value="CAL5134877.1"/>
    <property type="molecule type" value="Genomic_DNA"/>
</dbReference>
<evidence type="ECO:0000256" key="1">
    <source>
        <dbReference type="ARBA" id="ARBA00022574"/>
    </source>
</evidence>
<dbReference type="PROSITE" id="PS50082">
    <property type="entry name" value="WD_REPEATS_2"/>
    <property type="match status" value="5"/>
</dbReference>
<dbReference type="PROSITE" id="PS00678">
    <property type="entry name" value="WD_REPEATS_1"/>
    <property type="match status" value="1"/>
</dbReference>
<dbReference type="PANTHER" id="PTHR19856">
    <property type="entry name" value="WD-REPEATCONTAINING PROTEIN WDR1"/>
    <property type="match status" value="1"/>
</dbReference>
<evidence type="ECO:0000256" key="3">
    <source>
        <dbReference type="ARBA" id="ARBA00038366"/>
    </source>
</evidence>
<feature type="repeat" description="WD" evidence="4">
    <location>
        <begin position="541"/>
        <end position="582"/>
    </location>
</feature>
<dbReference type="PROSITE" id="PS50294">
    <property type="entry name" value="WD_REPEATS_REGION"/>
    <property type="match status" value="4"/>
</dbReference>
<gene>
    <name evidence="5" type="ORF">CDAUBV1_LOCUS8830</name>
</gene>
<proteinExistence type="inferred from homology"/>
<reference evidence="5" key="1">
    <citation type="submission" date="2024-06" db="EMBL/GenBank/DDBJ databases">
        <authorList>
            <person name="Liu X."/>
            <person name="Lenzi L."/>
            <person name="Haldenby T S."/>
            <person name="Uol C."/>
        </authorList>
    </citation>
    <scope>NUCLEOTIDE SEQUENCE</scope>
</reference>
<dbReference type="CDD" id="cd00200">
    <property type="entry name" value="WD40"/>
    <property type="match status" value="1"/>
</dbReference>
<evidence type="ECO:0008006" key="7">
    <source>
        <dbReference type="Google" id="ProtNLM"/>
    </source>
</evidence>
<comment type="similarity">
    <text evidence="3">Belongs to the WD repeat AIP1 family.</text>
</comment>
<protein>
    <recommendedName>
        <fullName evidence="7">Actin-interacting protein 1</fullName>
    </recommendedName>
</protein>
<keyword evidence="2" id="KW-0677">Repeat</keyword>
<dbReference type="GO" id="GO:0045214">
    <property type="term" value="P:sarcomere organization"/>
    <property type="evidence" value="ECO:0007669"/>
    <property type="project" value="TreeGrafter"/>
</dbReference>
<comment type="caution">
    <text evidence="5">The sequence shown here is derived from an EMBL/GenBank/DDBJ whole genome shotgun (WGS) entry which is preliminary data.</text>
</comment>
<dbReference type="InterPro" id="IPR020472">
    <property type="entry name" value="WD40_PAC1"/>
</dbReference>
<feature type="repeat" description="WD" evidence="4">
    <location>
        <begin position="321"/>
        <end position="356"/>
    </location>
</feature>
<dbReference type="InterPro" id="IPR019775">
    <property type="entry name" value="WD40_repeat_CS"/>
</dbReference>
<dbReference type="Gene3D" id="2.130.10.10">
    <property type="entry name" value="YVTN repeat-like/Quinoprotein amine dehydrogenase"/>
    <property type="match status" value="2"/>
</dbReference>
<dbReference type="GO" id="GO:0040011">
    <property type="term" value="P:locomotion"/>
    <property type="evidence" value="ECO:0007669"/>
    <property type="project" value="TreeGrafter"/>
</dbReference>
<dbReference type="GO" id="GO:0030042">
    <property type="term" value="P:actin filament depolymerization"/>
    <property type="evidence" value="ECO:0007669"/>
    <property type="project" value="TreeGrafter"/>
</dbReference>
<name>A0AAV2TBM0_CALDB</name>
<evidence type="ECO:0000313" key="6">
    <source>
        <dbReference type="Proteomes" id="UP001497525"/>
    </source>
</evidence>
<evidence type="ECO:0000256" key="2">
    <source>
        <dbReference type="ARBA" id="ARBA00022737"/>
    </source>
</evidence>
<evidence type="ECO:0000313" key="5">
    <source>
        <dbReference type="EMBL" id="CAL5134877.1"/>
    </source>
</evidence>
<accession>A0AAV2TBM0</accession>
<organism evidence="5 6">
    <name type="scientific">Calicophoron daubneyi</name>
    <name type="common">Rumen fluke</name>
    <name type="synonym">Paramphistomum daubneyi</name>
    <dbReference type="NCBI Taxonomy" id="300641"/>
    <lineage>
        <taxon>Eukaryota</taxon>
        <taxon>Metazoa</taxon>
        <taxon>Spiralia</taxon>
        <taxon>Lophotrochozoa</taxon>
        <taxon>Platyhelminthes</taxon>
        <taxon>Trematoda</taxon>
        <taxon>Digenea</taxon>
        <taxon>Plagiorchiida</taxon>
        <taxon>Pronocephalata</taxon>
        <taxon>Paramphistomoidea</taxon>
        <taxon>Paramphistomidae</taxon>
        <taxon>Calicophoron</taxon>
    </lineage>
</organism>
<dbReference type="InterPro" id="IPR036322">
    <property type="entry name" value="WD40_repeat_dom_sf"/>
</dbReference>
<feature type="repeat" description="WD" evidence="4">
    <location>
        <begin position="229"/>
        <end position="270"/>
    </location>
</feature>